<feature type="compositionally biased region" description="Polar residues" evidence="1">
    <location>
        <begin position="157"/>
        <end position="179"/>
    </location>
</feature>
<proteinExistence type="predicted"/>
<reference evidence="3" key="1">
    <citation type="journal article" date="2023" name="Mol. Phylogenet. Evol.">
        <title>Genome-scale phylogeny and comparative genomics of the fungal order Sordariales.</title>
        <authorList>
            <person name="Hensen N."/>
            <person name="Bonometti L."/>
            <person name="Westerberg I."/>
            <person name="Brannstrom I.O."/>
            <person name="Guillou S."/>
            <person name="Cros-Aarteil S."/>
            <person name="Calhoun S."/>
            <person name="Haridas S."/>
            <person name="Kuo A."/>
            <person name="Mondo S."/>
            <person name="Pangilinan J."/>
            <person name="Riley R."/>
            <person name="LaButti K."/>
            <person name="Andreopoulos B."/>
            <person name="Lipzen A."/>
            <person name="Chen C."/>
            <person name="Yan M."/>
            <person name="Daum C."/>
            <person name="Ng V."/>
            <person name="Clum A."/>
            <person name="Steindorff A."/>
            <person name="Ohm R.A."/>
            <person name="Martin F."/>
            <person name="Silar P."/>
            <person name="Natvig D.O."/>
            <person name="Lalanne C."/>
            <person name="Gautier V."/>
            <person name="Ament-Velasquez S.L."/>
            <person name="Kruys A."/>
            <person name="Hutchinson M.I."/>
            <person name="Powell A.J."/>
            <person name="Barry K."/>
            <person name="Miller A.N."/>
            <person name="Grigoriev I.V."/>
            <person name="Debuchy R."/>
            <person name="Gladieux P."/>
            <person name="Hiltunen Thoren M."/>
            <person name="Johannesson H."/>
        </authorList>
    </citation>
    <scope>NUCLEOTIDE SEQUENCE</scope>
    <source>
        <strain evidence="3">CBS 123565</strain>
    </source>
</reference>
<feature type="region of interest" description="Disordered" evidence="1">
    <location>
        <begin position="157"/>
        <end position="229"/>
    </location>
</feature>
<keyword evidence="2" id="KW-1133">Transmembrane helix</keyword>
<evidence type="ECO:0008006" key="5">
    <source>
        <dbReference type="Google" id="ProtNLM"/>
    </source>
</evidence>
<feature type="transmembrane region" description="Helical" evidence="2">
    <location>
        <begin position="26"/>
        <end position="50"/>
    </location>
</feature>
<gene>
    <name evidence="3" type="ORF">BT67DRAFT_382230</name>
</gene>
<keyword evidence="2" id="KW-0812">Transmembrane</keyword>
<dbReference type="Proteomes" id="UP001304895">
    <property type="component" value="Unassembled WGS sequence"/>
</dbReference>
<name>A0AAN6UIS8_9PEZI</name>
<evidence type="ECO:0000256" key="2">
    <source>
        <dbReference type="SAM" id="Phobius"/>
    </source>
</evidence>
<evidence type="ECO:0000313" key="3">
    <source>
        <dbReference type="EMBL" id="KAK4133772.1"/>
    </source>
</evidence>
<keyword evidence="4" id="KW-1185">Reference proteome</keyword>
<feature type="compositionally biased region" description="Basic and acidic residues" evidence="1">
    <location>
        <begin position="203"/>
        <end position="224"/>
    </location>
</feature>
<feature type="transmembrane region" description="Helical" evidence="2">
    <location>
        <begin position="62"/>
        <end position="82"/>
    </location>
</feature>
<comment type="caution">
    <text evidence="3">The sequence shown here is derived from an EMBL/GenBank/DDBJ whole genome shotgun (WGS) entry which is preliminary data.</text>
</comment>
<keyword evidence="2" id="KW-0472">Membrane</keyword>
<evidence type="ECO:0000313" key="4">
    <source>
        <dbReference type="Proteomes" id="UP001304895"/>
    </source>
</evidence>
<dbReference type="EMBL" id="MU853411">
    <property type="protein sequence ID" value="KAK4133772.1"/>
    <property type="molecule type" value="Genomic_DNA"/>
</dbReference>
<evidence type="ECO:0000256" key="1">
    <source>
        <dbReference type="SAM" id="MobiDB-lite"/>
    </source>
</evidence>
<reference evidence="3" key="2">
    <citation type="submission" date="2023-05" db="EMBL/GenBank/DDBJ databases">
        <authorList>
            <consortium name="Lawrence Berkeley National Laboratory"/>
            <person name="Steindorff A."/>
            <person name="Hensen N."/>
            <person name="Bonometti L."/>
            <person name="Westerberg I."/>
            <person name="Brannstrom I.O."/>
            <person name="Guillou S."/>
            <person name="Cros-Aarteil S."/>
            <person name="Calhoun S."/>
            <person name="Haridas S."/>
            <person name="Kuo A."/>
            <person name="Mondo S."/>
            <person name="Pangilinan J."/>
            <person name="Riley R."/>
            <person name="Labutti K."/>
            <person name="Andreopoulos B."/>
            <person name="Lipzen A."/>
            <person name="Chen C."/>
            <person name="Yanf M."/>
            <person name="Daum C."/>
            <person name="Ng V."/>
            <person name="Clum A."/>
            <person name="Ohm R."/>
            <person name="Martin F."/>
            <person name="Silar P."/>
            <person name="Natvig D."/>
            <person name="Lalanne C."/>
            <person name="Gautier V."/>
            <person name="Ament-Velasquez S.L."/>
            <person name="Kruys A."/>
            <person name="Hutchinson M.I."/>
            <person name="Powell A.J."/>
            <person name="Barry K."/>
            <person name="Miller A.N."/>
            <person name="Grigoriev I.V."/>
            <person name="Debuchy R."/>
            <person name="Gladieux P."/>
            <person name="Thoren M.H."/>
            <person name="Johannesson H."/>
        </authorList>
    </citation>
    <scope>NUCLEOTIDE SEQUENCE</scope>
    <source>
        <strain evidence="3">CBS 123565</strain>
    </source>
</reference>
<accession>A0AAN6UIS8</accession>
<organism evidence="3 4">
    <name type="scientific">Trichocladium antarcticum</name>
    <dbReference type="NCBI Taxonomy" id="1450529"/>
    <lineage>
        <taxon>Eukaryota</taxon>
        <taxon>Fungi</taxon>
        <taxon>Dikarya</taxon>
        <taxon>Ascomycota</taxon>
        <taxon>Pezizomycotina</taxon>
        <taxon>Sordariomycetes</taxon>
        <taxon>Sordariomycetidae</taxon>
        <taxon>Sordariales</taxon>
        <taxon>Chaetomiaceae</taxon>
        <taxon>Trichocladium</taxon>
    </lineage>
</organism>
<sequence>MAANHAWELPESTREMWSITRRSRNTAIVSAVFLELSVLSFVASVTAMVMSRMERGGPVAGTIVAAVVSGAFAVAFGVLLWFSILQYRKMSKDVVSGETWIEMHRRARPLPARPDGEERQQDNAATQAWQKFTQDHAQLRRYVEYLEGRVGVLEDSQPANASQCNESNAGATRASSSANGVDEDGGSTPKATARNFKVGGSLSRRELLKREDTSTEHDNWRDSGSRAAIPQSDTRTSILTELCAAVTEYSPLSEQMPRGPGHFGQASNENTPSVRPRTNTLRGCRTVPDRTVIYQRDVQSIDILRGKVEGI</sequence>
<feature type="region of interest" description="Disordered" evidence="1">
    <location>
        <begin position="255"/>
        <end position="281"/>
    </location>
</feature>
<protein>
    <recommendedName>
        <fullName evidence="5">Transmembrane protein</fullName>
    </recommendedName>
</protein>
<feature type="compositionally biased region" description="Polar residues" evidence="1">
    <location>
        <begin position="265"/>
        <end position="281"/>
    </location>
</feature>
<dbReference type="AlphaFoldDB" id="A0AAN6UIS8"/>